<dbReference type="EMBL" id="CAEZYK010000076">
    <property type="protein sequence ID" value="CAB4729551.1"/>
    <property type="molecule type" value="Genomic_DNA"/>
</dbReference>
<reference evidence="5" key="1">
    <citation type="submission" date="2020-05" db="EMBL/GenBank/DDBJ databases">
        <authorList>
            <person name="Chiriac C."/>
            <person name="Salcher M."/>
            <person name="Ghai R."/>
            <person name="Kavagutti S V."/>
        </authorList>
    </citation>
    <scope>NUCLEOTIDE SEQUENCE</scope>
</reference>
<evidence type="ECO:0000313" key="5">
    <source>
        <dbReference type="EMBL" id="CAB5022201.1"/>
    </source>
</evidence>
<proteinExistence type="predicted"/>
<dbReference type="PANTHER" id="PTHR11236">
    <property type="entry name" value="AMINOBENZOATE/ANTHRANILATE SYNTHASE"/>
    <property type="match status" value="1"/>
</dbReference>
<sequence length="420" mass="44871">MAELKVPALGGSISPPTSAAYPVVIRSGATTTVAAEPVEIVRANGADALQQFDALTPGWWAGFFSYDLGRSIEWVNNRDSFGADTLQSNLSQSSVPDLILARYDARWVSNGVRSHFEGSNKAVARLEKLITNAPLEPEVPDLVSSSSSLNSEEFTEGVRKILNLIDLGECYQVNLSRQLSWDQVIDPRSLYRALSAANPAPHSSLLILPNGDETISVVSASPESFLTWSTEDSKTTVKTRPIKGTGRDAHSLGASAKDRAENVMIVDLARNDLGRVCDFGSIHVPDLCSVEEHPGLWHLVSTVQGTSSKKVRPGDLLRATFPPASVTGAPKPGVLQIIEDLEPVRRGIYCGAIGWVDTQRHAGDLSVAIRTFVAAGKRTTLGVGGGIVADSDPDSEWQETELKAARILSAVGARDVGIAV</sequence>
<dbReference type="EMBL" id="CAFBMM010000025">
    <property type="protein sequence ID" value="CAB4904661.1"/>
    <property type="molecule type" value="Genomic_DNA"/>
</dbReference>
<feature type="domain" description="Chorismate-utilising enzyme C-terminal" evidence="1">
    <location>
        <begin position="151"/>
        <end position="403"/>
    </location>
</feature>
<gene>
    <name evidence="2" type="ORF">UFOPK2683_01187</name>
    <name evidence="3" type="ORF">UFOPK3605_00685</name>
    <name evidence="4" type="ORF">UFOPK3897_00329</name>
    <name evidence="5" type="ORF">UFOPK4121_00736</name>
</gene>
<dbReference type="SUPFAM" id="SSF56322">
    <property type="entry name" value="ADC synthase"/>
    <property type="match status" value="1"/>
</dbReference>
<dbReference type="InterPro" id="IPR005801">
    <property type="entry name" value="ADC_synthase"/>
</dbReference>
<dbReference type="GO" id="GO:0046820">
    <property type="term" value="F:4-amino-4-deoxychorismate synthase activity"/>
    <property type="evidence" value="ECO:0007669"/>
    <property type="project" value="TreeGrafter"/>
</dbReference>
<protein>
    <submittedName>
        <fullName evidence="5">Unannotated protein</fullName>
    </submittedName>
</protein>
<name>A0A6J7QZ57_9ZZZZ</name>
<dbReference type="Pfam" id="PF00425">
    <property type="entry name" value="Chorismate_bind"/>
    <property type="match status" value="1"/>
</dbReference>
<evidence type="ECO:0000313" key="2">
    <source>
        <dbReference type="EMBL" id="CAB4729551.1"/>
    </source>
</evidence>
<dbReference type="PRINTS" id="PR00095">
    <property type="entry name" value="ANTSNTHASEI"/>
</dbReference>
<dbReference type="InterPro" id="IPR019999">
    <property type="entry name" value="Anth_synth_I-like"/>
</dbReference>
<evidence type="ECO:0000313" key="3">
    <source>
        <dbReference type="EMBL" id="CAB4904661.1"/>
    </source>
</evidence>
<dbReference type="EMBL" id="CAFBOF010000003">
    <property type="protein sequence ID" value="CAB4969858.1"/>
    <property type="molecule type" value="Genomic_DNA"/>
</dbReference>
<evidence type="ECO:0000259" key="1">
    <source>
        <dbReference type="Pfam" id="PF00425"/>
    </source>
</evidence>
<accession>A0A6J7QZ57</accession>
<evidence type="ECO:0000313" key="4">
    <source>
        <dbReference type="EMBL" id="CAB4969858.1"/>
    </source>
</evidence>
<dbReference type="EMBL" id="CAFBPQ010000017">
    <property type="protein sequence ID" value="CAB5022201.1"/>
    <property type="molecule type" value="Genomic_DNA"/>
</dbReference>
<dbReference type="AlphaFoldDB" id="A0A6J7QZ57"/>
<dbReference type="InterPro" id="IPR015890">
    <property type="entry name" value="Chorismate_C"/>
</dbReference>
<dbReference type="GO" id="GO:0000162">
    <property type="term" value="P:L-tryptophan biosynthetic process"/>
    <property type="evidence" value="ECO:0007669"/>
    <property type="project" value="TreeGrafter"/>
</dbReference>
<dbReference type="Gene3D" id="3.60.120.10">
    <property type="entry name" value="Anthranilate synthase"/>
    <property type="match status" value="1"/>
</dbReference>
<dbReference type="PANTHER" id="PTHR11236:SF50">
    <property type="entry name" value="AMINODEOXYCHORISMATE SYNTHASE COMPONENT 1"/>
    <property type="match status" value="1"/>
</dbReference>
<organism evidence="5">
    <name type="scientific">freshwater metagenome</name>
    <dbReference type="NCBI Taxonomy" id="449393"/>
    <lineage>
        <taxon>unclassified sequences</taxon>
        <taxon>metagenomes</taxon>
        <taxon>ecological metagenomes</taxon>
    </lineage>
</organism>